<dbReference type="InterPro" id="IPR050109">
    <property type="entry name" value="HTH-type_TetR-like_transc_reg"/>
</dbReference>
<dbReference type="OrthoDB" id="9815924at2"/>
<gene>
    <name evidence="5" type="ORF">Desgi_2763</name>
</gene>
<dbReference type="PANTHER" id="PTHR30328">
    <property type="entry name" value="TRANSCRIPTIONAL REPRESSOR"/>
    <property type="match status" value="1"/>
</dbReference>
<dbReference type="SUPFAM" id="SSF48498">
    <property type="entry name" value="Tetracyclin repressor-like, C-terminal domain"/>
    <property type="match status" value="1"/>
</dbReference>
<feature type="region of interest" description="Disordered" evidence="3">
    <location>
        <begin position="1"/>
        <end position="21"/>
    </location>
</feature>
<evidence type="ECO:0000256" key="1">
    <source>
        <dbReference type="ARBA" id="ARBA00023125"/>
    </source>
</evidence>
<dbReference type="KEGG" id="dgi:Desgi_2763"/>
<evidence type="ECO:0000313" key="6">
    <source>
        <dbReference type="Proteomes" id="UP000013520"/>
    </source>
</evidence>
<evidence type="ECO:0000259" key="4">
    <source>
        <dbReference type="PROSITE" id="PS50977"/>
    </source>
</evidence>
<keyword evidence="6" id="KW-1185">Reference proteome</keyword>
<dbReference type="InterPro" id="IPR036271">
    <property type="entry name" value="Tet_transcr_reg_TetR-rel_C_sf"/>
</dbReference>
<dbReference type="GO" id="GO:0003677">
    <property type="term" value="F:DNA binding"/>
    <property type="evidence" value="ECO:0007669"/>
    <property type="project" value="UniProtKB-UniRule"/>
</dbReference>
<feature type="compositionally biased region" description="Basic and acidic residues" evidence="3">
    <location>
        <begin position="12"/>
        <end position="21"/>
    </location>
</feature>
<dbReference type="PANTHER" id="PTHR30328:SF54">
    <property type="entry name" value="HTH-TYPE TRANSCRIPTIONAL REPRESSOR SCO4008"/>
    <property type="match status" value="1"/>
</dbReference>
<keyword evidence="1 2" id="KW-0238">DNA-binding</keyword>
<proteinExistence type="predicted"/>
<name>R4KKR3_9FIRM</name>
<accession>R4KKR3</accession>
<feature type="DNA-binding region" description="H-T-H motif" evidence="2">
    <location>
        <begin position="43"/>
        <end position="62"/>
    </location>
</feature>
<sequence>MEKLQKTTPPKVDGREQRSEESRTRILNAATTIFARKGPEGSRVDEIAKKAGINKRMIYHYFGSKENLYLEVLRYNYNKIYTLSKNTFDLADDPKVNLARAIRAYFYFLAENEAFVRLTNWEALNEGRFAGKVIPQFFDLIELEFDDIIKDGIEWGFIRPDIDTRHVVLSVHALCLIYFSRREIVNSLWQEDILSGKMLEARLQHILSLVFDGVLSHKEMK</sequence>
<evidence type="ECO:0000313" key="5">
    <source>
        <dbReference type="EMBL" id="AGL02167.1"/>
    </source>
</evidence>
<dbReference type="InterPro" id="IPR041474">
    <property type="entry name" value="NicS_C"/>
</dbReference>
<reference evidence="5 6" key="1">
    <citation type="submission" date="2012-01" db="EMBL/GenBank/DDBJ databases">
        <title>Complete sequence of Desulfotomaculum gibsoniae DSM 7213.</title>
        <authorList>
            <consortium name="US DOE Joint Genome Institute"/>
            <person name="Lucas S."/>
            <person name="Han J."/>
            <person name="Lapidus A."/>
            <person name="Cheng J.-F."/>
            <person name="Goodwin L."/>
            <person name="Pitluck S."/>
            <person name="Peters L."/>
            <person name="Ovchinnikova G."/>
            <person name="Teshima H."/>
            <person name="Detter J.C."/>
            <person name="Han C."/>
            <person name="Tapia R."/>
            <person name="Land M."/>
            <person name="Hauser L."/>
            <person name="Kyrpides N."/>
            <person name="Ivanova N."/>
            <person name="Pagani I."/>
            <person name="Parshina S."/>
            <person name="Plugge C."/>
            <person name="Muyzer G."/>
            <person name="Kuever J."/>
            <person name="Ivanova A."/>
            <person name="Nazina T."/>
            <person name="Klenk H.-P."/>
            <person name="Brambilla E."/>
            <person name="Spring S."/>
            <person name="Stams A.F."/>
            <person name="Woyke T."/>
        </authorList>
    </citation>
    <scope>NUCLEOTIDE SEQUENCE [LARGE SCALE GENOMIC DNA]</scope>
    <source>
        <strain evidence="5 6">DSM 7213</strain>
    </source>
</reference>
<dbReference type="Gene3D" id="1.10.357.10">
    <property type="entry name" value="Tetracycline Repressor, domain 2"/>
    <property type="match status" value="1"/>
</dbReference>
<dbReference type="RefSeq" id="WP_006521898.1">
    <property type="nucleotide sequence ID" value="NC_021184.1"/>
</dbReference>
<dbReference type="Pfam" id="PF00440">
    <property type="entry name" value="TetR_N"/>
    <property type="match status" value="1"/>
</dbReference>
<evidence type="ECO:0000256" key="2">
    <source>
        <dbReference type="PROSITE-ProRule" id="PRU00335"/>
    </source>
</evidence>
<dbReference type="STRING" id="767817.Desgi_2763"/>
<dbReference type="Proteomes" id="UP000013520">
    <property type="component" value="Chromosome"/>
</dbReference>
<dbReference type="HOGENOM" id="CLU_069356_1_2_9"/>
<protein>
    <submittedName>
        <fullName evidence="5">Transcriptional regulator</fullName>
    </submittedName>
</protein>
<dbReference type="PROSITE" id="PS50977">
    <property type="entry name" value="HTH_TETR_2"/>
    <property type="match status" value="1"/>
</dbReference>
<dbReference type="InterPro" id="IPR009057">
    <property type="entry name" value="Homeodomain-like_sf"/>
</dbReference>
<dbReference type="InterPro" id="IPR001647">
    <property type="entry name" value="HTH_TetR"/>
</dbReference>
<dbReference type="EMBL" id="CP003273">
    <property type="protein sequence ID" value="AGL02167.1"/>
    <property type="molecule type" value="Genomic_DNA"/>
</dbReference>
<dbReference type="AlphaFoldDB" id="R4KKR3"/>
<organism evidence="5 6">
    <name type="scientific">Desulfoscipio gibsoniae DSM 7213</name>
    <dbReference type="NCBI Taxonomy" id="767817"/>
    <lineage>
        <taxon>Bacteria</taxon>
        <taxon>Bacillati</taxon>
        <taxon>Bacillota</taxon>
        <taxon>Clostridia</taxon>
        <taxon>Eubacteriales</taxon>
        <taxon>Desulfallaceae</taxon>
        <taxon>Desulfoscipio</taxon>
    </lineage>
</organism>
<dbReference type="PRINTS" id="PR00455">
    <property type="entry name" value="HTHTETR"/>
</dbReference>
<feature type="domain" description="HTH tetR-type" evidence="4">
    <location>
        <begin position="20"/>
        <end position="80"/>
    </location>
</feature>
<dbReference type="eggNOG" id="COG1309">
    <property type="taxonomic scope" value="Bacteria"/>
</dbReference>
<dbReference type="Pfam" id="PF17938">
    <property type="entry name" value="TetR_C_29"/>
    <property type="match status" value="1"/>
</dbReference>
<dbReference type="SUPFAM" id="SSF46689">
    <property type="entry name" value="Homeodomain-like"/>
    <property type="match status" value="1"/>
</dbReference>
<dbReference type="GO" id="GO:0006355">
    <property type="term" value="P:regulation of DNA-templated transcription"/>
    <property type="evidence" value="ECO:0007669"/>
    <property type="project" value="UniProtKB-ARBA"/>
</dbReference>
<evidence type="ECO:0000256" key="3">
    <source>
        <dbReference type="SAM" id="MobiDB-lite"/>
    </source>
</evidence>